<evidence type="ECO:0000259" key="3">
    <source>
        <dbReference type="Pfam" id="PF01167"/>
    </source>
</evidence>
<dbReference type="OrthoDB" id="8775810at2759"/>
<protein>
    <recommendedName>
        <fullName evidence="3">Tubby C-terminal domain-containing protein</fullName>
    </recommendedName>
</protein>
<organism evidence="4 5">
    <name type="scientific">Triparma laevis f. longispina</name>
    <dbReference type="NCBI Taxonomy" id="1714387"/>
    <lineage>
        <taxon>Eukaryota</taxon>
        <taxon>Sar</taxon>
        <taxon>Stramenopiles</taxon>
        <taxon>Ochrophyta</taxon>
        <taxon>Bolidophyceae</taxon>
        <taxon>Parmales</taxon>
        <taxon>Triparmaceae</taxon>
        <taxon>Triparma</taxon>
    </lineage>
</organism>
<dbReference type="PANTHER" id="PTHR16517">
    <property type="entry name" value="TUBBY-RELATED"/>
    <property type="match status" value="1"/>
</dbReference>
<proteinExistence type="inferred from homology"/>
<dbReference type="Proteomes" id="UP001165122">
    <property type="component" value="Unassembled WGS sequence"/>
</dbReference>
<dbReference type="Pfam" id="PF01167">
    <property type="entry name" value="Tub"/>
    <property type="match status" value="1"/>
</dbReference>
<evidence type="ECO:0000313" key="4">
    <source>
        <dbReference type="EMBL" id="GMI01153.1"/>
    </source>
</evidence>
<gene>
    <name evidence="4" type="ORF">TrLO_g3847</name>
</gene>
<feature type="domain" description="Tubby C-terminal" evidence="3">
    <location>
        <begin position="198"/>
        <end position="427"/>
    </location>
</feature>
<dbReference type="SUPFAM" id="SSF54518">
    <property type="entry name" value="Tubby C-terminal domain-like"/>
    <property type="match status" value="1"/>
</dbReference>
<dbReference type="EMBL" id="BRXW01000031">
    <property type="protein sequence ID" value="GMI01153.1"/>
    <property type="molecule type" value="Genomic_DNA"/>
</dbReference>
<keyword evidence="5" id="KW-1185">Reference proteome</keyword>
<dbReference type="InterPro" id="IPR000007">
    <property type="entry name" value="Tubby_C"/>
</dbReference>
<feature type="compositionally biased region" description="Acidic residues" evidence="2">
    <location>
        <begin position="101"/>
        <end position="114"/>
    </location>
</feature>
<evidence type="ECO:0000313" key="5">
    <source>
        <dbReference type="Proteomes" id="UP001165122"/>
    </source>
</evidence>
<reference evidence="5" key="1">
    <citation type="journal article" date="2023" name="Commun. Biol.">
        <title>Genome analysis of Parmales, the sister group of diatoms, reveals the evolutionary specialization of diatoms from phago-mixotrophs to photoautotrophs.</title>
        <authorList>
            <person name="Ban H."/>
            <person name="Sato S."/>
            <person name="Yoshikawa S."/>
            <person name="Yamada K."/>
            <person name="Nakamura Y."/>
            <person name="Ichinomiya M."/>
            <person name="Sato N."/>
            <person name="Blanc-Mathieu R."/>
            <person name="Endo H."/>
            <person name="Kuwata A."/>
            <person name="Ogata H."/>
        </authorList>
    </citation>
    <scope>NUCLEOTIDE SEQUENCE [LARGE SCALE GENOMIC DNA]</scope>
    <source>
        <strain evidence="5">NIES 3700</strain>
    </source>
</reference>
<dbReference type="InterPro" id="IPR025659">
    <property type="entry name" value="Tubby-like_C"/>
</dbReference>
<dbReference type="AlphaFoldDB" id="A0A9W7C8E2"/>
<feature type="region of interest" description="Disordered" evidence="2">
    <location>
        <begin position="1"/>
        <end position="150"/>
    </location>
</feature>
<name>A0A9W7C8E2_9STRA</name>
<comment type="caution">
    <text evidence="4">The sequence shown here is derived from an EMBL/GenBank/DDBJ whole genome shotgun (WGS) entry which is preliminary data.</text>
</comment>
<feature type="compositionally biased region" description="Polar residues" evidence="2">
    <location>
        <begin position="69"/>
        <end position="81"/>
    </location>
</feature>
<comment type="similarity">
    <text evidence="1">Belongs to the TUB family.</text>
</comment>
<accession>A0A9W7C8E2</accession>
<feature type="compositionally biased region" description="Basic and acidic residues" evidence="2">
    <location>
        <begin position="115"/>
        <end position="145"/>
    </location>
</feature>
<dbReference type="PRINTS" id="PR01573">
    <property type="entry name" value="SUPERTUBBY"/>
</dbReference>
<sequence>MPSTSAHSFARPLAAPPSGPRPFKDKTNNARGVNTRPNKGKLQSPKEPRNLKLRKRNVNESMESEDSWANESMESGGSKNYSDGDDDRNASVFSENGVNEEHDESSYPDDNDEYLLDREEEKEESKESSEPIRRSSQMRAEDKVKQKPVTAVVTKTRMAAQPETKLSKLEKLMNASKFHGVSHLLMAPKEEAPRTGSGDMVTCVIIRDKKTMAKSLYPRYNMYFQDGNDTICLVAEKQSTSRTAHYNIFDMTRGAPGRKLSKKAGNYLGKLRGSRNGTDYSLFNSSQIKEQVAGFVFEKVSITKQLKEGQIPRKLHVLVPPLDSNNTTVPYQAAADSEMCERFVTGVKGKMTVLHTKEPTFERGQYRLNFHGRVTTPSVKNFQIVNPSNVRDVIAQFGRVSDSTFHLDFKHPLNAFQAFAMALAQFNL</sequence>
<dbReference type="Gene3D" id="3.20.90.10">
    <property type="entry name" value="Tubby Protein, Chain A"/>
    <property type="match status" value="1"/>
</dbReference>
<evidence type="ECO:0000256" key="1">
    <source>
        <dbReference type="ARBA" id="ARBA00007129"/>
    </source>
</evidence>
<dbReference type="PANTHER" id="PTHR16517:SF7">
    <property type="entry name" value="PROTEIN KING TUBBY"/>
    <property type="match status" value="1"/>
</dbReference>
<evidence type="ECO:0000256" key="2">
    <source>
        <dbReference type="SAM" id="MobiDB-lite"/>
    </source>
</evidence>